<keyword evidence="2" id="KW-1185">Reference proteome</keyword>
<dbReference type="EMBL" id="BMAU01021421">
    <property type="protein sequence ID" value="GFY34098.1"/>
    <property type="molecule type" value="Genomic_DNA"/>
</dbReference>
<evidence type="ECO:0000313" key="2">
    <source>
        <dbReference type="Proteomes" id="UP000887159"/>
    </source>
</evidence>
<evidence type="ECO:0000313" key="1">
    <source>
        <dbReference type="EMBL" id="GFY34098.1"/>
    </source>
</evidence>
<dbReference type="AlphaFoldDB" id="A0A8X7BK26"/>
<dbReference type="Proteomes" id="UP000887159">
    <property type="component" value="Unassembled WGS sequence"/>
</dbReference>
<protein>
    <submittedName>
        <fullName evidence="1">Uncharacterized protein</fullName>
    </submittedName>
</protein>
<reference evidence="1" key="1">
    <citation type="submission" date="2020-08" db="EMBL/GenBank/DDBJ databases">
        <title>Multicomponent nature underlies the extraordinary mechanical properties of spider dragline silk.</title>
        <authorList>
            <person name="Kono N."/>
            <person name="Nakamura H."/>
            <person name="Mori M."/>
            <person name="Yoshida Y."/>
            <person name="Ohtoshi R."/>
            <person name="Malay A.D."/>
            <person name="Moran D.A.P."/>
            <person name="Tomita M."/>
            <person name="Numata K."/>
            <person name="Arakawa K."/>
        </authorList>
    </citation>
    <scope>NUCLEOTIDE SEQUENCE</scope>
</reference>
<comment type="caution">
    <text evidence="1">The sequence shown here is derived from an EMBL/GenBank/DDBJ whole genome shotgun (WGS) entry which is preliminary data.</text>
</comment>
<gene>
    <name evidence="1" type="primary">NCL1_22128</name>
    <name evidence="1" type="ORF">TNCV_4983011</name>
</gene>
<organism evidence="1 2">
    <name type="scientific">Trichonephila clavipes</name>
    <name type="common">Golden silk orbweaver</name>
    <name type="synonym">Nephila clavipes</name>
    <dbReference type="NCBI Taxonomy" id="2585209"/>
    <lineage>
        <taxon>Eukaryota</taxon>
        <taxon>Metazoa</taxon>
        <taxon>Ecdysozoa</taxon>
        <taxon>Arthropoda</taxon>
        <taxon>Chelicerata</taxon>
        <taxon>Arachnida</taxon>
        <taxon>Araneae</taxon>
        <taxon>Araneomorphae</taxon>
        <taxon>Entelegynae</taxon>
        <taxon>Araneoidea</taxon>
        <taxon>Nephilidae</taxon>
        <taxon>Trichonephila</taxon>
    </lineage>
</organism>
<name>A0A8X7BK26_TRICX</name>
<sequence length="173" mass="19079">MVGGCGSPVVKAARHHLIHCRKNGVGVKARGKVAGYANAKGIGRKKAPINRRSATVPLNRNRSIHAKKKSPPSHQFLVLLFSPSPGVDKPRLLSRIYEGFWRNSEPWVTWTTPELAPPLLTTTPHQREDVSALDRFNVHRCPHGSLLELVTRQATIRYLYHSATAAVACMGLP</sequence>
<accession>A0A8X7BK26</accession>
<proteinExistence type="predicted"/>